<protein>
    <submittedName>
        <fullName evidence="1">Uncharacterized protein</fullName>
    </submittedName>
</protein>
<dbReference type="RefSeq" id="WP_051832720.1">
    <property type="nucleotide sequence ID" value="NZ_KQ948151.1"/>
</dbReference>
<dbReference type="Proteomes" id="UP000053039">
    <property type="component" value="Unassembled WGS sequence"/>
</dbReference>
<accession>A0A117PP64</accession>
<evidence type="ECO:0000313" key="1">
    <source>
        <dbReference type="EMBL" id="KUM83886.1"/>
    </source>
</evidence>
<sequence length="139" mass="15588">MDEHFGVPRRVEIEEELVLEGVLIAESLRVGAELVDVPLQVTKIVRLEVDSAAAEQPQQWTLLDFAAEEGDAERLAEQLSACLAPTGGWYVNYNTMAEAFVVFADKVFRCPRGQVEGRRRAQDYARSVGIPEPQLDWKD</sequence>
<organism evidence="1 2">
    <name type="scientific">Streptomyces pseudovenezuelae</name>
    <dbReference type="NCBI Taxonomy" id="67350"/>
    <lineage>
        <taxon>Bacteria</taxon>
        <taxon>Bacillati</taxon>
        <taxon>Actinomycetota</taxon>
        <taxon>Actinomycetes</taxon>
        <taxon>Kitasatosporales</taxon>
        <taxon>Streptomycetaceae</taxon>
        <taxon>Streptomyces</taxon>
        <taxon>Streptomyces aurantiacus group</taxon>
    </lineage>
</organism>
<comment type="caution">
    <text evidence="1">The sequence shown here is derived from an EMBL/GenBank/DDBJ whole genome shotgun (WGS) entry which is preliminary data.</text>
</comment>
<name>A0A117PP64_9ACTN</name>
<dbReference type="EMBL" id="LMWM01000040">
    <property type="protein sequence ID" value="KUM83886.1"/>
    <property type="molecule type" value="Genomic_DNA"/>
</dbReference>
<reference evidence="1 2" key="1">
    <citation type="submission" date="2015-10" db="EMBL/GenBank/DDBJ databases">
        <title>Draft genome sequence of Streptomyces pseudovenezuelae DSM 40212, type strain for the species Streptomyces pseudovenezuelae.</title>
        <authorList>
            <person name="Ruckert C."/>
            <person name="Winkler A."/>
            <person name="Kalinowski J."/>
            <person name="Kampfer P."/>
            <person name="Glaeser S."/>
        </authorList>
    </citation>
    <scope>NUCLEOTIDE SEQUENCE [LARGE SCALE GENOMIC DNA]</scope>
    <source>
        <strain evidence="1 2">DSM 40212</strain>
    </source>
</reference>
<proteinExistence type="predicted"/>
<gene>
    <name evidence="1" type="ORF">AQI94_33605</name>
</gene>
<dbReference type="AlphaFoldDB" id="A0A117PP64"/>
<evidence type="ECO:0000313" key="2">
    <source>
        <dbReference type="Proteomes" id="UP000053039"/>
    </source>
</evidence>